<comment type="caution">
    <text evidence="3">The sequence shown here is derived from an EMBL/GenBank/DDBJ whole genome shotgun (WGS) entry which is preliminary data.</text>
</comment>
<evidence type="ECO:0000313" key="4">
    <source>
        <dbReference type="Proteomes" id="UP000553632"/>
    </source>
</evidence>
<organism evidence="3 4">
    <name type="scientific">Perkinsus olseni</name>
    <name type="common">Perkinsus atlanticus</name>
    <dbReference type="NCBI Taxonomy" id="32597"/>
    <lineage>
        <taxon>Eukaryota</taxon>
        <taxon>Sar</taxon>
        <taxon>Alveolata</taxon>
        <taxon>Perkinsozoa</taxon>
        <taxon>Perkinsea</taxon>
        <taxon>Perkinsida</taxon>
        <taxon>Perkinsidae</taxon>
        <taxon>Perkinsus</taxon>
    </lineage>
</organism>
<feature type="region of interest" description="Disordered" evidence="2">
    <location>
        <begin position="1"/>
        <end position="57"/>
    </location>
</feature>
<proteinExistence type="predicted"/>
<evidence type="ECO:0000256" key="2">
    <source>
        <dbReference type="SAM" id="MobiDB-lite"/>
    </source>
</evidence>
<reference evidence="3 4" key="1">
    <citation type="submission" date="2020-04" db="EMBL/GenBank/DDBJ databases">
        <title>Perkinsus olseni comparative genomics.</title>
        <authorList>
            <person name="Bogema D.R."/>
        </authorList>
    </citation>
    <scope>NUCLEOTIDE SEQUENCE [LARGE SCALE GENOMIC DNA]</scope>
    <source>
        <strain evidence="3 4">ATCC PRA-207</strain>
    </source>
</reference>
<gene>
    <name evidence="3" type="ORF">FOZ63_006365</name>
</gene>
<name>A0A7J6UA21_PEROL</name>
<feature type="non-terminal residue" evidence="3">
    <location>
        <position position="102"/>
    </location>
</feature>
<evidence type="ECO:0000313" key="3">
    <source>
        <dbReference type="EMBL" id="KAF4753741.1"/>
    </source>
</evidence>
<accession>A0A7J6UA21</accession>
<sequence>IYNNDNNNNNNKEDEEEEEARDLSIQGASTRSQQEEPLERSAHNTEEQQVGASFKSYWSGTPGDVQYLLDNEKLARVKVERKNVQLEEHVERLREDKARLTE</sequence>
<feature type="compositionally biased region" description="Low complexity" evidence="2">
    <location>
        <begin position="1"/>
        <end position="10"/>
    </location>
</feature>
<feature type="non-terminal residue" evidence="3">
    <location>
        <position position="1"/>
    </location>
</feature>
<protein>
    <submittedName>
        <fullName evidence="3">Uncharacterized protein</fullName>
    </submittedName>
</protein>
<keyword evidence="4" id="KW-1185">Reference proteome</keyword>
<feature type="compositionally biased region" description="Polar residues" evidence="2">
    <location>
        <begin position="47"/>
        <end position="57"/>
    </location>
</feature>
<feature type="compositionally biased region" description="Basic and acidic residues" evidence="2">
    <location>
        <begin position="33"/>
        <end position="46"/>
    </location>
</feature>
<keyword evidence="1" id="KW-0175">Coiled coil</keyword>
<dbReference type="AlphaFoldDB" id="A0A7J6UA21"/>
<dbReference type="Proteomes" id="UP000553632">
    <property type="component" value="Unassembled WGS sequence"/>
</dbReference>
<evidence type="ECO:0000256" key="1">
    <source>
        <dbReference type="SAM" id="Coils"/>
    </source>
</evidence>
<dbReference type="EMBL" id="JABANO010005300">
    <property type="protein sequence ID" value="KAF4753741.1"/>
    <property type="molecule type" value="Genomic_DNA"/>
</dbReference>
<feature type="coiled-coil region" evidence="1">
    <location>
        <begin position="69"/>
        <end position="99"/>
    </location>
</feature>